<gene>
    <name evidence="4" type="primary">dprA</name>
    <name evidence="4" type="ORF">CEE37_10620</name>
</gene>
<evidence type="ECO:0000259" key="2">
    <source>
        <dbReference type="Pfam" id="PF02481"/>
    </source>
</evidence>
<protein>
    <submittedName>
        <fullName evidence="4">DNA-protecting protein DprA</fullName>
    </submittedName>
</protein>
<evidence type="ECO:0000259" key="3">
    <source>
        <dbReference type="Pfam" id="PF17782"/>
    </source>
</evidence>
<dbReference type="GO" id="GO:0009294">
    <property type="term" value="P:DNA-mediated transformation"/>
    <property type="evidence" value="ECO:0007669"/>
    <property type="project" value="InterPro"/>
</dbReference>
<dbReference type="PANTHER" id="PTHR43022">
    <property type="entry name" value="PROTEIN SMF"/>
    <property type="match status" value="1"/>
</dbReference>
<dbReference type="Pfam" id="PF02481">
    <property type="entry name" value="DNA_processg_A"/>
    <property type="match status" value="1"/>
</dbReference>
<comment type="caution">
    <text evidence="4">The sequence shown here is derived from an EMBL/GenBank/DDBJ whole genome shotgun (WGS) entry which is preliminary data.</text>
</comment>
<dbReference type="InterPro" id="IPR036388">
    <property type="entry name" value="WH-like_DNA-bd_sf"/>
</dbReference>
<organism evidence="4 5">
    <name type="scientific">candidate division LCP-89 bacterium B3_LCP</name>
    <dbReference type="NCBI Taxonomy" id="2012998"/>
    <lineage>
        <taxon>Bacteria</taxon>
        <taxon>Pseudomonadati</taxon>
        <taxon>Bacteria division LCP-89</taxon>
    </lineage>
</organism>
<evidence type="ECO:0000256" key="1">
    <source>
        <dbReference type="ARBA" id="ARBA00006525"/>
    </source>
</evidence>
<dbReference type="PANTHER" id="PTHR43022:SF1">
    <property type="entry name" value="PROTEIN SMF"/>
    <property type="match status" value="1"/>
</dbReference>
<dbReference type="InterPro" id="IPR057666">
    <property type="entry name" value="DrpA_SLOG"/>
</dbReference>
<dbReference type="Proteomes" id="UP000319619">
    <property type="component" value="Unassembled WGS sequence"/>
</dbReference>
<evidence type="ECO:0000313" key="5">
    <source>
        <dbReference type="Proteomes" id="UP000319619"/>
    </source>
</evidence>
<dbReference type="AlphaFoldDB" id="A0A532UXQ8"/>
<feature type="domain" description="Smf/DprA SLOG" evidence="2">
    <location>
        <begin position="98"/>
        <end position="306"/>
    </location>
</feature>
<dbReference type="InterPro" id="IPR041614">
    <property type="entry name" value="DprA_WH"/>
</dbReference>
<feature type="domain" description="DprA winged helix" evidence="3">
    <location>
        <begin position="320"/>
        <end position="376"/>
    </location>
</feature>
<dbReference type="SUPFAM" id="SSF47781">
    <property type="entry name" value="RuvA domain 2-like"/>
    <property type="match status" value="1"/>
</dbReference>
<name>A0A532UXQ8_UNCL8</name>
<dbReference type="EMBL" id="NJBN01000007">
    <property type="protein sequence ID" value="TKJ39724.1"/>
    <property type="molecule type" value="Genomic_DNA"/>
</dbReference>
<dbReference type="InterPro" id="IPR003488">
    <property type="entry name" value="DprA"/>
</dbReference>
<proteinExistence type="inferred from homology"/>
<evidence type="ECO:0000313" key="4">
    <source>
        <dbReference type="EMBL" id="TKJ39724.1"/>
    </source>
</evidence>
<dbReference type="NCBIfam" id="TIGR00732">
    <property type="entry name" value="dprA"/>
    <property type="match status" value="1"/>
</dbReference>
<dbReference type="Gene3D" id="3.40.50.450">
    <property type="match status" value="1"/>
</dbReference>
<dbReference type="SUPFAM" id="SSF102405">
    <property type="entry name" value="MCP/YpsA-like"/>
    <property type="match status" value="1"/>
</dbReference>
<accession>A0A532UXQ8</accession>
<dbReference type="Pfam" id="PF17782">
    <property type="entry name" value="WHD_DprA"/>
    <property type="match status" value="1"/>
</dbReference>
<dbReference type="Gene3D" id="1.10.10.10">
    <property type="entry name" value="Winged helix-like DNA-binding domain superfamily/Winged helix DNA-binding domain"/>
    <property type="match status" value="1"/>
</dbReference>
<reference evidence="4 5" key="1">
    <citation type="submission" date="2017-06" db="EMBL/GenBank/DDBJ databases">
        <title>Novel microbial phyla capable of carbon fixation and sulfur reduction in deep-sea sediments.</title>
        <authorList>
            <person name="Huang J."/>
            <person name="Baker B."/>
            <person name="Wang Y."/>
        </authorList>
    </citation>
    <scope>NUCLEOTIDE SEQUENCE [LARGE SCALE GENOMIC DNA]</scope>
    <source>
        <strain evidence="4">B3_LCP</strain>
    </source>
</reference>
<dbReference type="InterPro" id="IPR010994">
    <property type="entry name" value="RuvA_2-like"/>
</dbReference>
<sequence>MSRDQSSLFSHGVSPGKAIEEDLPGTLALWSVEGVGSARFRALLKAFGGPVDVFKATEKSICSVPGVDTNTAAAISQTSPDGTGEKLLEKLQSCGASVVSIWDERYPHRLKEIHDPPALLFVRGSLPDVAEKCIAIVGTRTPTAYGISQGHSIAEQLAARGVGVVSGMARGIDSSAHGGALQANGRTYAVFGCGIDRIYPTENKSLAEKIESNGALISEFLPGVKPDARFFPRRNRIISGLSEAVLVVQGGRDSGALITAKFALDQNRDVFALPGNVEDRRSVGPHMLIKEGAGLVTCADDILQEINLSAIGEAGKDVSTPLPKLNASEEAVAKYLSFDPIHIDQLTREMDIPVNSVLADLLGLEMKGWVVQLPGKMFAIKKN</sequence>
<comment type="similarity">
    <text evidence="1">Belongs to the DprA/Smf family.</text>
</comment>